<feature type="transmembrane region" description="Helical" evidence="1">
    <location>
        <begin position="6"/>
        <end position="28"/>
    </location>
</feature>
<dbReference type="Gene3D" id="1.10.287.70">
    <property type="match status" value="1"/>
</dbReference>
<keyword evidence="3" id="KW-1185">Reference proteome</keyword>
<organism evidence="2 3">
    <name type="scientific">Megaselia scalaris</name>
    <name type="common">Humpbacked fly</name>
    <name type="synonym">Phora scalaris</name>
    <dbReference type="NCBI Taxonomy" id="36166"/>
    <lineage>
        <taxon>Eukaryota</taxon>
        <taxon>Metazoa</taxon>
        <taxon>Ecdysozoa</taxon>
        <taxon>Arthropoda</taxon>
        <taxon>Hexapoda</taxon>
        <taxon>Insecta</taxon>
        <taxon>Pterygota</taxon>
        <taxon>Neoptera</taxon>
        <taxon>Endopterygota</taxon>
        <taxon>Diptera</taxon>
        <taxon>Brachycera</taxon>
        <taxon>Muscomorpha</taxon>
        <taxon>Platypezoidea</taxon>
        <taxon>Phoridae</taxon>
        <taxon>Megaseliini</taxon>
        <taxon>Megaselia</taxon>
    </lineage>
</organism>
<sequence length="97" mass="11097">MAWRNLPEGVILLVLLYTAMGSIIFVSLEGDHSEYTNIGETAVAASKPYPRNDLENSDIRSRTVDRLWSITEDLNILYKENWTRLAAQEVLHFQVSE</sequence>
<protein>
    <submittedName>
        <fullName evidence="2">Uncharacterized protein</fullName>
    </submittedName>
</protein>
<evidence type="ECO:0000313" key="3">
    <source>
        <dbReference type="Proteomes" id="UP000015102"/>
    </source>
</evidence>
<reference evidence="2" key="2">
    <citation type="submission" date="2015-06" db="UniProtKB">
        <authorList>
            <consortium name="EnsemblMetazoa"/>
        </authorList>
    </citation>
    <scope>IDENTIFICATION</scope>
</reference>
<dbReference type="EnsemblMetazoa" id="MESCA002645-RA">
    <property type="protein sequence ID" value="MESCA002645-PA"/>
    <property type="gene ID" value="MESCA002645"/>
</dbReference>
<dbReference type="Proteomes" id="UP000015102">
    <property type="component" value="Unassembled WGS sequence"/>
</dbReference>
<dbReference type="HOGENOM" id="CLU_2349056_0_0_1"/>
<dbReference type="EMBL" id="CAQQ02074386">
    <property type="status" value="NOT_ANNOTATED_CDS"/>
    <property type="molecule type" value="Genomic_DNA"/>
</dbReference>
<evidence type="ECO:0000313" key="2">
    <source>
        <dbReference type="EnsemblMetazoa" id="MESCA002645-PA"/>
    </source>
</evidence>
<reference evidence="3" key="1">
    <citation type="submission" date="2013-02" db="EMBL/GenBank/DDBJ databases">
        <authorList>
            <person name="Hughes D."/>
        </authorList>
    </citation>
    <scope>NUCLEOTIDE SEQUENCE</scope>
    <source>
        <strain>Durham</strain>
        <strain evidence="3">NC isolate 2 -- Noor lab</strain>
    </source>
</reference>
<proteinExistence type="predicted"/>
<name>T1GGW4_MEGSC</name>
<keyword evidence="1" id="KW-0812">Transmembrane</keyword>
<accession>T1GGW4</accession>
<dbReference type="AlphaFoldDB" id="T1GGW4"/>
<keyword evidence="1" id="KW-1133">Transmembrane helix</keyword>
<evidence type="ECO:0000256" key="1">
    <source>
        <dbReference type="SAM" id="Phobius"/>
    </source>
</evidence>
<dbReference type="STRING" id="36166.T1GGW4"/>
<keyword evidence="1" id="KW-0472">Membrane</keyword>